<proteinExistence type="predicted"/>
<evidence type="ECO:0000313" key="2">
    <source>
        <dbReference type="EMBL" id="UXN67994.1"/>
    </source>
</evidence>
<gene>
    <name evidence="2" type="ORF">N8A98_00270</name>
</gene>
<feature type="transmembrane region" description="Helical" evidence="1">
    <location>
        <begin position="89"/>
        <end position="111"/>
    </location>
</feature>
<dbReference type="Proteomes" id="UP001061862">
    <property type="component" value="Plasmid p_unnamed1"/>
</dbReference>
<feature type="transmembrane region" description="Helical" evidence="1">
    <location>
        <begin position="59"/>
        <end position="82"/>
    </location>
</feature>
<protein>
    <submittedName>
        <fullName evidence="2">Uncharacterized protein</fullName>
    </submittedName>
</protein>
<dbReference type="RefSeq" id="WP_262165582.1">
    <property type="nucleotide sequence ID" value="NZ_CP104964.1"/>
</dbReference>
<keyword evidence="2" id="KW-0614">Plasmid</keyword>
<dbReference type="EMBL" id="CP104964">
    <property type="protein sequence ID" value="UXN67994.1"/>
    <property type="molecule type" value="Genomic_DNA"/>
</dbReference>
<evidence type="ECO:0000313" key="3">
    <source>
        <dbReference type="Proteomes" id="UP001061862"/>
    </source>
</evidence>
<keyword evidence="1" id="KW-0472">Membrane</keyword>
<reference evidence="2 3" key="1">
    <citation type="submission" date="2022-09" db="EMBL/GenBank/DDBJ databases">
        <title>Interaction between co-microsymbionts with complementary sets of symbiotic genes in legume-rhizobium systems.</title>
        <authorList>
            <person name="Safronova V."/>
            <person name="Sazanova A."/>
            <person name="Afonin A."/>
            <person name="Chirak E."/>
        </authorList>
    </citation>
    <scope>NUCLEOTIDE SEQUENCE [LARGE SCALE GENOMIC DNA]</scope>
    <source>
        <strain evidence="2 3">A18/4-1</strain>
        <plasmid evidence="2 3">p_unnamed1</plasmid>
    </source>
</reference>
<keyword evidence="1" id="KW-0812">Transmembrane</keyword>
<accession>A0ABY6C783</accession>
<name>A0ABY6C783_9HYPH</name>
<feature type="transmembrane region" description="Helical" evidence="1">
    <location>
        <begin position="15"/>
        <end position="39"/>
    </location>
</feature>
<keyword evidence="1" id="KW-1133">Transmembrane helix</keyword>
<organism evidence="2 3">
    <name type="scientific">Devosia neptuniae</name>
    <dbReference type="NCBI Taxonomy" id="191302"/>
    <lineage>
        <taxon>Bacteria</taxon>
        <taxon>Pseudomonadati</taxon>
        <taxon>Pseudomonadota</taxon>
        <taxon>Alphaproteobacteria</taxon>
        <taxon>Hyphomicrobiales</taxon>
        <taxon>Devosiaceae</taxon>
        <taxon>Devosia</taxon>
    </lineage>
</organism>
<sequence length="155" mass="15922">MNKDNRKSHRFPRSFAIIVFGPLIGALVVLAGVFVSSFIAGNPPPADNLVYVIGVSSGLVIGFGWVAGLLPAILSAIIWRFVAPRVTGWARVLAALGIGAMSSVAAGWPIFPVYFQATHITPQGLAMLATVGALAMVATALPGEGSSHPSTIASG</sequence>
<feature type="transmembrane region" description="Helical" evidence="1">
    <location>
        <begin position="123"/>
        <end position="141"/>
    </location>
</feature>
<evidence type="ECO:0000256" key="1">
    <source>
        <dbReference type="SAM" id="Phobius"/>
    </source>
</evidence>
<keyword evidence="3" id="KW-1185">Reference proteome</keyword>
<geneLocation type="plasmid" evidence="2 3">
    <name>p_unnamed1</name>
</geneLocation>